<reference evidence="2 3" key="1">
    <citation type="submission" date="2013-07" db="EMBL/GenBank/DDBJ databases">
        <authorList>
            <person name="Stoco P.H."/>
            <person name="Wagner G."/>
            <person name="Gerber A."/>
            <person name="Zaha A."/>
            <person name="Thompson C."/>
            <person name="Bartholomeu D.C."/>
            <person name="Luckemeyer D.D."/>
            <person name="Bahia D."/>
            <person name="Loreto E."/>
            <person name="Prestes E.B."/>
            <person name="Lima F.M."/>
            <person name="Rodrigues-Luiz G."/>
            <person name="Vallejo G.A."/>
            <person name="Filho J.F."/>
            <person name="Monteiro K.M."/>
            <person name="Tyler K.M."/>
            <person name="de Almeida L.G."/>
            <person name="Ortiz M.F."/>
            <person name="Siervo M.A."/>
            <person name="de Moraes M.H."/>
            <person name="Cunha O.L."/>
            <person name="Mendonca-Neto R."/>
            <person name="Silva R."/>
            <person name="Teixeira S.M."/>
            <person name="Murta S.M."/>
            <person name="Sincero T.C."/>
            <person name="Mendes T.A."/>
            <person name="Urmenyi T.P."/>
            <person name="Silva V.G."/>
            <person name="da Rocha W.D."/>
            <person name="Andersson B."/>
            <person name="Romanha A.J."/>
            <person name="Steindel M."/>
            <person name="de Vasconcelos A.T."/>
            <person name="Grisard E.C."/>
        </authorList>
    </citation>
    <scope>NUCLEOTIDE SEQUENCE [LARGE SCALE GENOMIC DNA]</scope>
    <source>
        <strain evidence="2 3">SC58</strain>
    </source>
</reference>
<name>A0A061J718_TRYRA</name>
<dbReference type="VEuPathDB" id="TriTrypDB:TRSC58_01598"/>
<proteinExistence type="predicted"/>
<keyword evidence="3" id="KW-1185">Reference proteome</keyword>
<feature type="region of interest" description="Disordered" evidence="1">
    <location>
        <begin position="1"/>
        <end position="37"/>
    </location>
</feature>
<dbReference type="EMBL" id="AUPL01001598">
    <property type="protein sequence ID" value="ESL10664.1"/>
    <property type="molecule type" value="Genomic_DNA"/>
</dbReference>
<dbReference type="AlphaFoldDB" id="A0A061J718"/>
<comment type="caution">
    <text evidence="2">The sequence shown here is derived from an EMBL/GenBank/DDBJ whole genome shotgun (WGS) entry which is preliminary data.</text>
</comment>
<gene>
    <name evidence="2" type="ORF">TRSC58_01598</name>
</gene>
<evidence type="ECO:0000313" key="3">
    <source>
        <dbReference type="Proteomes" id="UP000031737"/>
    </source>
</evidence>
<feature type="compositionally biased region" description="Low complexity" evidence="1">
    <location>
        <begin position="1"/>
        <end position="15"/>
    </location>
</feature>
<protein>
    <submittedName>
        <fullName evidence="2">Uncharacterized protein</fullName>
    </submittedName>
</protein>
<sequence>MSPVHAAAVRGVAAGNDGSDYDLKRETSSSGVRERTHALSPLKKVAENLQSNVFVASSDTKRGIGCRSQGKLSSDAQNRVMLPQLPPPRVVAPLLMPMCAAAPPAPPQPLPPKVTLNDLRGGALHPLNTEAFSDVDLLKGSTRPTSGLNLKTVGHPRSFTSGAIPFSNTKALPVKMGDLTLPLSWPSHEDHAKHLERRGRIDKKAPLAPLRIFGKSPAGITSKKVMLPSGREQQSERP</sequence>
<dbReference type="OrthoDB" id="243907at2759"/>
<accession>A0A061J718</accession>
<dbReference type="Proteomes" id="UP000031737">
    <property type="component" value="Unassembled WGS sequence"/>
</dbReference>
<feature type="compositionally biased region" description="Basic and acidic residues" evidence="1">
    <location>
        <begin position="21"/>
        <end position="37"/>
    </location>
</feature>
<organism evidence="2 3">
    <name type="scientific">Trypanosoma rangeli SC58</name>
    <dbReference type="NCBI Taxonomy" id="429131"/>
    <lineage>
        <taxon>Eukaryota</taxon>
        <taxon>Discoba</taxon>
        <taxon>Euglenozoa</taxon>
        <taxon>Kinetoplastea</taxon>
        <taxon>Metakinetoplastina</taxon>
        <taxon>Trypanosomatida</taxon>
        <taxon>Trypanosomatidae</taxon>
        <taxon>Trypanosoma</taxon>
        <taxon>Herpetosoma</taxon>
    </lineage>
</organism>
<feature type="region of interest" description="Disordered" evidence="1">
    <location>
        <begin position="206"/>
        <end position="238"/>
    </location>
</feature>
<evidence type="ECO:0000313" key="2">
    <source>
        <dbReference type="EMBL" id="ESL10664.1"/>
    </source>
</evidence>
<evidence type="ECO:0000256" key="1">
    <source>
        <dbReference type="SAM" id="MobiDB-lite"/>
    </source>
</evidence>